<organism evidence="4 5">
    <name type="scientific">Chitinophaga caseinilytica</name>
    <dbReference type="NCBI Taxonomy" id="2267521"/>
    <lineage>
        <taxon>Bacteria</taxon>
        <taxon>Pseudomonadati</taxon>
        <taxon>Bacteroidota</taxon>
        <taxon>Chitinophagia</taxon>
        <taxon>Chitinophagales</taxon>
        <taxon>Chitinophagaceae</taxon>
        <taxon>Chitinophaga</taxon>
    </lineage>
</organism>
<evidence type="ECO:0000256" key="2">
    <source>
        <dbReference type="ARBA" id="ARBA00022763"/>
    </source>
</evidence>
<dbReference type="CDD" id="cd03468">
    <property type="entry name" value="PolY_like"/>
    <property type="match status" value="1"/>
</dbReference>
<gene>
    <name evidence="4" type="ORF">WJU22_18755</name>
</gene>
<evidence type="ECO:0000313" key="4">
    <source>
        <dbReference type="EMBL" id="WZN44940.1"/>
    </source>
</evidence>
<dbReference type="InterPro" id="IPR043502">
    <property type="entry name" value="DNA/RNA_pol_sf"/>
</dbReference>
<dbReference type="Gene3D" id="3.30.70.270">
    <property type="match status" value="1"/>
</dbReference>
<dbReference type="PANTHER" id="PTHR35369">
    <property type="entry name" value="BLR3025 PROTEIN-RELATED"/>
    <property type="match status" value="1"/>
</dbReference>
<dbReference type="PANTHER" id="PTHR35369:SF2">
    <property type="entry name" value="BLR3025 PROTEIN"/>
    <property type="match status" value="1"/>
</dbReference>
<dbReference type="InterPro" id="IPR050356">
    <property type="entry name" value="SulA_CellDiv_inhibitor"/>
</dbReference>
<feature type="domain" description="UmuC" evidence="3">
    <location>
        <begin position="8"/>
        <end position="151"/>
    </location>
</feature>
<reference evidence="4 5" key="1">
    <citation type="submission" date="2024-03" db="EMBL/GenBank/DDBJ databases">
        <title>Chitinophaga caseinilytica sp. nov., a casein hydrolysing bacterium isolated from forest soil.</title>
        <authorList>
            <person name="Lee D.S."/>
            <person name="Han D.M."/>
            <person name="Baek J.H."/>
            <person name="Choi D.G."/>
            <person name="Jeon J.H."/>
            <person name="Jeon C.O."/>
        </authorList>
    </citation>
    <scope>NUCLEOTIDE SEQUENCE [LARGE SCALE GENOMIC DNA]</scope>
    <source>
        <strain evidence="4 5">KACC 19118</strain>
    </source>
</reference>
<protein>
    <submittedName>
        <fullName evidence="4">DNA polymerase Y family protein</fullName>
    </submittedName>
</protein>
<name>A0ABZ2YY36_9BACT</name>
<dbReference type="InterPro" id="IPR043128">
    <property type="entry name" value="Rev_trsase/Diguanyl_cyclase"/>
</dbReference>
<dbReference type="EMBL" id="CP150096">
    <property type="protein sequence ID" value="WZN44940.1"/>
    <property type="molecule type" value="Genomic_DNA"/>
</dbReference>
<keyword evidence="2" id="KW-0227">DNA damage</keyword>
<proteinExistence type="inferred from homology"/>
<dbReference type="Proteomes" id="UP001449657">
    <property type="component" value="Chromosome"/>
</dbReference>
<dbReference type="InterPro" id="IPR001126">
    <property type="entry name" value="UmuC"/>
</dbReference>
<accession>A0ABZ2YY36</accession>
<evidence type="ECO:0000313" key="5">
    <source>
        <dbReference type="Proteomes" id="UP001449657"/>
    </source>
</evidence>
<dbReference type="Gene3D" id="3.40.1170.60">
    <property type="match status" value="1"/>
</dbReference>
<comment type="similarity">
    <text evidence="1">Belongs to the DNA polymerase type-Y family.</text>
</comment>
<dbReference type="SUPFAM" id="SSF56672">
    <property type="entry name" value="DNA/RNA polymerases"/>
    <property type="match status" value="1"/>
</dbReference>
<dbReference type="Pfam" id="PF00817">
    <property type="entry name" value="IMS"/>
    <property type="match status" value="1"/>
</dbReference>
<dbReference type="RefSeq" id="WP_341839699.1">
    <property type="nucleotide sequence ID" value="NZ_CP149792.1"/>
</dbReference>
<evidence type="ECO:0000256" key="1">
    <source>
        <dbReference type="ARBA" id="ARBA00010945"/>
    </source>
</evidence>
<evidence type="ECO:0000259" key="3">
    <source>
        <dbReference type="Pfam" id="PF00817"/>
    </source>
</evidence>
<sequence>MEQRYVSIWFRHLLTDWMAIRTPALTGTAFVFTTKDRGRNMVSHASATAQSAGIAPGMLLTDARARVNALQDFELPENQETHILQKIANWCLRFTPAVALDAPDGLLLNVTGCAHLWGGEAAYLSDLMEKLTAFGYILNAGMAPSPGSAWAIARFGSASQIIPNGDQLKALLGLPPAALRLEQHTVNRLYQLGLERIEDFIKMPRPMLRRRFGPLLLTRIDQALGYEAEPLTYIQPPVPYNERLPCLEPIMTATGVTIALERLLEHLCARLQAEGQGLRKATLLAYRIDGKTISIQITSNHASSHAAHLLHLFSIRIPQLEPGPGIETFVLQAERVQPVASTQEGIWRSNGGLQDVAIAEMLDRVTAKLGPNVIGRYMPQAQHWPEQSYRVTDSLTDNPSIAWPEKLRPVSLLAKPQPITVTAPIPDYPPMLFIMNGKIHTIKKADGPERIERAWWTDAGEHRDYYIVEDHEGRRFWIFRLGHYDPEKPAGWFVHGYFP</sequence>
<keyword evidence="5" id="KW-1185">Reference proteome</keyword>